<dbReference type="Proteomes" id="UP000824120">
    <property type="component" value="Chromosome 1"/>
</dbReference>
<comment type="caution">
    <text evidence="1">The sequence shown here is derived from an EMBL/GenBank/DDBJ whole genome shotgun (WGS) entry which is preliminary data.</text>
</comment>
<sequence>MLFNMGHLAQSDDMRVLQLEAAIPGMIKRDIVAALTPFLASIDALAAIVEVCERGRGVDTEVTTLKANLARLCKDVDQLKSIDHSMLFCTVDIPDVTNSDIPSCSDVPPDTTGDEVRADDIGAASEAEMNEEQLADREEVAYEDMVDLEGAMYETARQASLRDTSMVAPLEPKMMWHQALMLKQRELWICKLHLGLA</sequence>
<proteinExistence type="predicted"/>
<dbReference type="AlphaFoldDB" id="A0A9J6B1M2"/>
<evidence type="ECO:0000313" key="2">
    <source>
        <dbReference type="Proteomes" id="UP000824120"/>
    </source>
</evidence>
<keyword evidence="2" id="KW-1185">Reference proteome</keyword>
<dbReference type="EMBL" id="JACXVP010000001">
    <property type="protein sequence ID" value="KAG5630622.1"/>
    <property type="molecule type" value="Genomic_DNA"/>
</dbReference>
<dbReference type="OrthoDB" id="1327523at2759"/>
<evidence type="ECO:0008006" key="3">
    <source>
        <dbReference type="Google" id="ProtNLM"/>
    </source>
</evidence>
<protein>
    <recommendedName>
        <fullName evidence="3">Polyprotein protein</fullName>
    </recommendedName>
</protein>
<evidence type="ECO:0000313" key="1">
    <source>
        <dbReference type="EMBL" id="KAG5630622.1"/>
    </source>
</evidence>
<gene>
    <name evidence="1" type="ORF">H5410_002339</name>
</gene>
<name>A0A9J6B1M2_SOLCO</name>
<accession>A0A9J6B1M2</accession>
<organism evidence="1 2">
    <name type="scientific">Solanum commersonii</name>
    <name type="common">Commerson's wild potato</name>
    <name type="synonym">Commerson's nightshade</name>
    <dbReference type="NCBI Taxonomy" id="4109"/>
    <lineage>
        <taxon>Eukaryota</taxon>
        <taxon>Viridiplantae</taxon>
        <taxon>Streptophyta</taxon>
        <taxon>Embryophyta</taxon>
        <taxon>Tracheophyta</taxon>
        <taxon>Spermatophyta</taxon>
        <taxon>Magnoliopsida</taxon>
        <taxon>eudicotyledons</taxon>
        <taxon>Gunneridae</taxon>
        <taxon>Pentapetalae</taxon>
        <taxon>asterids</taxon>
        <taxon>lamiids</taxon>
        <taxon>Solanales</taxon>
        <taxon>Solanaceae</taxon>
        <taxon>Solanoideae</taxon>
        <taxon>Solaneae</taxon>
        <taxon>Solanum</taxon>
    </lineage>
</organism>
<reference evidence="1 2" key="1">
    <citation type="submission" date="2020-09" db="EMBL/GenBank/DDBJ databases">
        <title>De no assembly of potato wild relative species, Solanum commersonii.</title>
        <authorList>
            <person name="Cho K."/>
        </authorList>
    </citation>
    <scope>NUCLEOTIDE SEQUENCE [LARGE SCALE GENOMIC DNA]</scope>
    <source>
        <strain evidence="1">LZ3.2</strain>
        <tissue evidence="1">Leaf</tissue>
    </source>
</reference>